<protein>
    <submittedName>
        <fullName evidence="1">Uncharacterized protein</fullName>
    </submittedName>
</protein>
<dbReference type="GO" id="GO:0006888">
    <property type="term" value="P:endoplasmic reticulum to Golgi vesicle-mediated transport"/>
    <property type="evidence" value="ECO:0007669"/>
    <property type="project" value="InterPro"/>
</dbReference>
<accession>A0A7S3JXX0</accession>
<proteinExistence type="predicted"/>
<dbReference type="EMBL" id="HBIJ01010427">
    <property type="protein sequence ID" value="CAE0366417.1"/>
    <property type="molecule type" value="Transcribed_RNA"/>
</dbReference>
<evidence type="ECO:0000313" key="1">
    <source>
        <dbReference type="EMBL" id="CAE0366417.1"/>
    </source>
</evidence>
<sequence>MSMRKKEVLQCASCDCFVNTNELVYDAENFFLCANCAQMNMEMIHLEKKKTLSQRKLKGIQTYWPIALSSSSDSHLDETKKNDSRLVPFFTNNNNQIQKLCNRVPGWSPNGAL</sequence>
<gene>
    <name evidence="1" type="ORF">ALAG00032_LOCUS7161</name>
</gene>
<dbReference type="InterPro" id="IPR036174">
    <property type="entry name" value="Znf_Sec23_Sec24_sf"/>
</dbReference>
<dbReference type="SUPFAM" id="SSF82919">
    <property type="entry name" value="Zn-finger domain of Sec23/24"/>
    <property type="match status" value="1"/>
</dbReference>
<reference evidence="1" key="1">
    <citation type="submission" date="2021-01" db="EMBL/GenBank/DDBJ databases">
        <authorList>
            <person name="Corre E."/>
            <person name="Pelletier E."/>
            <person name="Niang G."/>
            <person name="Scheremetjew M."/>
            <person name="Finn R."/>
            <person name="Kale V."/>
            <person name="Holt S."/>
            <person name="Cochrane G."/>
            <person name="Meng A."/>
            <person name="Brown T."/>
            <person name="Cohen L."/>
        </authorList>
    </citation>
    <scope>NUCLEOTIDE SEQUENCE</scope>
    <source>
        <strain evidence="1">CCMP1510</strain>
    </source>
</reference>
<dbReference type="AlphaFoldDB" id="A0A7S3JXX0"/>
<dbReference type="GO" id="GO:0008270">
    <property type="term" value="F:zinc ion binding"/>
    <property type="evidence" value="ECO:0007669"/>
    <property type="project" value="InterPro"/>
</dbReference>
<organism evidence="1">
    <name type="scientific">Aureoumbra lagunensis</name>
    <dbReference type="NCBI Taxonomy" id="44058"/>
    <lineage>
        <taxon>Eukaryota</taxon>
        <taxon>Sar</taxon>
        <taxon>Stramenopiles</taxon>
        <taxon>Ochrophyta</taxon>
        <taxon>Pelagophyceae</taxon>
        <taxon>Pelagomonadales</taxon>
        <taxon>Aureoumbra</taxon>
    </lineage>
</organism>
<dbReference type="GO" id="GO:0030127">
    <property type="term" value="C:COPII vesicle coat"/>
    <property type="evidence" value="ECO:0007669"/>
    <property type="project" value="InterPro"/>
</dbReference>
<dbReference type="GO" id="GO:0006886">
    <property type="term" value="P:intracellular protein transport"/>
    <property type="evidence" value="ECO:0007669"/>
    <property type="project" value="InterPro"/>
</dbReference>
<name>A0A7S3JXX0_9STRA</name>